<dbReference type="InterPro" id="IPR009693">
    <property type="entry name" value="Glucitol_operon_activator"/>
</dbReference>
<comment type="caution">
    <text evidence="2">The sequence shown here is derived from an EMBL/GenBank/DDBJ whole genome shotgun (WGS) entry which is preliminary data.</text>
</comment>
<dbReference type="EMBL" id="JBHTNH010000061">
    <property type="protein sequence ID" value="MFD1363658.1"/>
    <property type="molecule type" value="Genomic_DNA"/>
</dbReference>
<feature type="region of interest" description="Disordered" evidence="1">
    <location>
        <begin position="125"/>
        <end position="144"/>
    </location>
</feature>
<sequence length="144" mass="16278">MGILLVMAAIMIAWILQTLLGTTQIKNFNKHYNELRSEGRVSIGRSKGILRSGVVLLMSLDNKRRIRTAKKMQGVTILARFKDYSVLEGQDLLHIDKAVYNKMDRFTKKAFDEAVQIYKKVSKGEEIPPSKSPFGKLVSSFSKS</sequence>
<evidence type="ECO:0000256" key="1">
    <source>
        <dbReference type="SAM" id="MobiDB-lite"/>
    </source>
</evidence>
<name>A0ABW4A0H2_9BACI</name>
<dbReference type="RefSeq" id="WP_382402904.1">
    <property type="nucleotide sequence ID" value="NZ_JBHTNH010000061.1"/>
</dbReference>
<dbReference type="PIRSF" id="PIRSF011474">
    <property type="entry name" value="Glucitol_operon_activator"/>
    <property type="match status" value="1"/>
</dbReference>
<keyword evidence="3" id="KW-1185">Reference proteome</keyword>
<evidence type="ECO:0000313" key="3">
    <source>
        <dbReference type="Proteomes" id="UP001597178"/>
    </source>
</evidence>
<organism evidence="2 3">
    <name type="scientific">Lentibacillus salinarum</name>
    <dbReference type="NCBI Taxonomy" id="446820"/>
    <lineage>
        <taxon>Bacteria</taxon>
        <taxon>Bacillati</taxon>
        <taxon>Bacillota</taxon>
        <taxon>Bacilli</taxon>
        <taxon>Bacillales</taxon>
        <taxon>Bacillaceae</taxon>
        <taxon>Lentibacillus</taxon>
    </lineage>
</organism>
<evidence type="ECO:0000313" key="2">
    <source>
        <dbReference type="EMBL" id="MFD1363658.1"/>
    </source>
</evidence>
<accession>A0ABW4A0H2</accession>
<gene>
    <name evidence="2" type="ORF">ACFQ4A_18805</name>
</gene>
<reference evidence="3" key="1">
    <citation type="journal article" date="2019" name="Int. J. Syst. Evol. Microbiol.">
        <title>The Global Catalogue of Microorganisms (GCM) 10K type strain sequencing project: providing services to taxonomists for standard genome sequencing and annotation.</title>
        <authorList>
            <consortium name="The Broad Institute Genomics Platform"/>
            <consortium name="The Broad Institute Genome Sequencing Center for Infectious Disease"/>
            <person name="Wu L."/>
            <person name="Ma J."/>
        </authorList>
    </citation>
    <scope>NUCLEOTIDE SEQUENCE [LARGE SCALE GENOMIC DNA]</scope>
    <source>
        <strain evidence="3">CCUG 54822</strain>
    </source>
</reference>
<dbReference type="Proteomes" id="UP001597178">
    <property type="component" value="Unassembled WGS sequence"/>
</dbReference>
<dbReference type="Pfam" id="PF06923">
    <property type="entry name" value="GutM"/>
    <property type="match status" value="1"/>
</dbReference>
<protein>
    <submittedName>
        <fullName evidence="2">Transcriptional regulator GutM</fullName>
    </submittedName>
</protein>
<proteinExistence type="predicted"/>